<dbReference type="InterPro" id="IPR014002">
    <property type="entry name" value="Agenet_dom_plant"/>
</dbReference>
<dbReference type="InterPro" id="IPR002048">
    <property type="entry name" value="EF_hand_dom"/>
</dbReference>
<dbReference type="PROSITE" id="PS00303">
    <property type="entry name" value="S100_CABP"/>
    <property type="match status" value="1"/>
</dbReference>
<feature type="domain" description="EF-hand" evidence="3">
    <location>
        <begin position="1306"/>
        <end position="1335"/>
    </location>
</feature>
<dbReference type="CDD" id="cd00051">
    <property type="entry name" value="EFh"/>
    <property type="match status" value="1"/>
</dbReference>
<feature type="compositionally biased region" description="Basic and acidic residues" evidence="2">
    <location>
        <begin position="402"/>
        <end position="413"/>
    </location>
</feature>
<feature type="compositionally biased region" description="Basic and acidic residues" evidence="2">
    <location>
        <begin position="1"/>
        <end position="18"/>
    </location>
</feature>
<dbReference type="InterPro" id="IPR002999">
    <property type="entry name" value="Tudor"/>
</dbReference>
<feature type="region of interest" description="Disordered" evidence="2">
    <location>
        <begin position="1674"/>
        <end position="1742"/>
    </location>
</feature>
<comment type="caution">
    <text evidence="4">The sequence shown here is derived from an EMBL/GenBank/DDBJ whole genome shotgun (WGS) entry which is preliminary data.</text>
</comment>
<gene>
    <name evidence="4" type="ORF">THRCLA_22229</name>
</gene>
<dbReference type="Pfam" id="PF18359">
    <property type="entry name" value="Tudor_5"/>
    <property type="match status" value="1"/>
</dbReference>
<feature type="region of interest" description="Disordered" evidence="2">
    <location>
        <begin position="541"/>
        <end position="565"/>
    </location>
</feature>
<evidence type="ECO:0000256" key="1">
    <source>
        <dbReference type="ARBA" id="ARBA00022837"/>
    </source>
</evidence>
<dbReference type="CDD" id="cd09212">
    <property type="entry name" value="PUB"/>
    <property type="match status" value="3"/>
</dbReference>
<feature type="compositionally biased region" description="Polar residues" evidence="2">
    <location>
        <begin position="1695"/>
        <end position="1709"/>
    </location>
</feature>
<dbReference type="SUPFAM" id="SSF143503">
    <property type="entry name" value="PUG domain-like"/>
    <property type="match status" value="3"/>
</dbReference>
<feature type="non-terminal residue" evidence="4">
    <location>
        <position position="1"/>
    </location>
</feature>
<dbReference type="SUPFAM" id="SSF63748">
    <property type="entry name" value="Tudor/PWWP/MBT"/>
    <property type="match status" value="1"/>
</dbReference>
<evidence type="ECO:0000313" key="5">
    <source>
        <dbReference type="Proteomes" id="UP000243217"/>
    </source>
</evidence>
<dbReference type="PANTHER" id="PTHR34157:SF2">
    <property type="entry name" value="TUZIN"/>
    <property type="match status" value="1"/>
</dbReference>
<dbReference type="SUPFAM" id="SSF47473">
    <property type="entry name" value="EF-hand"/>
    <property type="match status" value="1"/>
</dbReference>
<accession>A0A1V9Z9H6</accession>
<feature type="compositionally biased region" description="Basic and acidic residues" evidence="2">
    <location>
        <begin position="605"/>
        <end position="632"/>
    </location>
</feature>
<dbReference type="Gene3D" id="1.10.238.10">
    <property type="entry name" value="EF-hand"/>
    <property type="match status" value="1"/>
</dbReference>
<dbReference type="GO" id="GO:0005509">
    <property type="term" value="F:calcium ion binding"/>
    <property type="evidence" value="ECO:0007669"/>
    <property type="project" value="InterPro"/>
</dbReference>
<dbReference type="InterPro" id="IPR011992">
    <property type="entry name" value="EF-hand-dom_pair"/>
</dbReference>
<dbReference type="Gene3D" id="1.20.58.2190">
    <property type="match status" value="3"/>
</dbReference>
<dbReference type="Pfam" id="PF13499">
    <property type="entry name" value="EF-hand_7"/>
    <property type="match status" value="1"/>
</dbReference>
<dbReference type="InterPro" id="IPR001751">
    <property type="entry name" value="S100/CaBP7/8-like_CS"/>
</dbReference>
<evidence type="ECO:0000259" key="3">
    <source>
        <dbReference type="PROSITE" id="PS50222"/>
    </source>
</evidence>
<sequence>VPRDLVRVKETSPKKTKDTAISAGTKVEARYKGKTKYYAGKIAKAHMDDLIRVLSKPDDDDVMDLKVGTIVEAKYKGKTYYPGKISRVHSDDTFDVDYDDGEIEKRVKRELIRVKSKSPKKPSDSLNVGTKIEAKYKGRTFYPGKIAKVHLGGTYDIDYDDGEVEKRVNRDFIRVKESEDNNEETFDIGTEVDVKQKDKTFQSGEIIKKHSDGSYDIEYNNGKIEKRVENDRIKLKAKKNLTYKVGDIVDAQYKGQSKYYRGKVAKVHQDGSCDINYDDGEAEKRVDPKYIRQVEKESDSSDDDSKISLKVGNCVMARTTDLSKYRSGRILRIHSNDTYDIEFNAGDTEKRVKKQWIRLSKEKTFRVGQKVSTKHKSKQFRGKISRVHNDNTYDIESTQGDTLKRIESDKITEESDSSPSENEPNTRYEKGDLVLVTEKDGKSTKGSILKFHESDSTYDIQLGNGTKLTRVLAKHISKMTEVSSEEEKPKPPVRRFKFKRGQPIESQWHRQKKGWARGIILAKQIDGTYTIRYKDGSIADNAPESTIRSVPESSDEEDKPPPPALTLLDQRFYLQQLLLTLTEEGIILPKDSDEKKTKKTKKKQNKSENDDSKATSDSDSDSNSKERKKSNDTDESGEDDESKKTNDEDIVPNESELEDSALTEKELILLFGSPFMKKCHDIFARYDKHETGKLTIRQAEFAIQGLRIAHNPQRISIHLVRFQPLNFVEFMIAFAYVTYCDCKCLIQEQMEMETIHASRFASKNEHKRQVQLWQAKLGFRVFENLTQTFQQQATMYANLPHVTVEQATGIIAQVGRHLVPKKPIALYWQQVHLLPHHLLSLSEVCCVFYQLYGSFDSVQEQIRIEGLMELRPVAFVAACMFSNGDDCSHNEVVRRLSMGRLPAQVDMIYRVKDIFETLCDERQYLSIAHVETLLKSLSLSTDQISQMLLLFKHQTNVSLVEVFAILGHTLVDNLESIPTIANAVNRLRLRESQHDVNKVLNVCKTLLQNILRFPNNREYWRIRSDTPAFQHKIGRFRGGIALLEAIHFVAFNDTHYELRGSKSANGSKVHTLSSATLNLLKESLETIEQEIAQLEGGASVRDAVQESLQHHSVQEIRSALELLLIYIGNILKHPKDSKYWKIRSQNKVFAEKIGCLTNAMSLMQVIGFEHIDTSQGGVYELWNSANMKVDSNTTPLAHFKFPSLTEHVERHLWRVQQDIELLLNEGNKELIQPLLAPEEKIKIDHRDFPYGLQTITLFGKSDVQALQVEMIRSVFQSMDSTHRGYLSIVDIQHFLVQIPGISLTPEFVIDFLDLDKNGQISFEEFVASFGPLLDHPFTLYPSHIDQGLSLCETVSIKIGILRFHCTVQISRSIITIVLEFIDTFLKSPTDRKTWRKPLPANSPLILHSDGCKELLKVLVMEISATKSKAVPIIPNPHPETSKEHEEQVEMEKKRIEEVNAKEPQYSLTFSRIDKKNSVINRLATLRGVILGHFWGMHHLSIADIGSTTRGLIHYLTTTCHELPQWINVIEEMQQLLSNMVANPQDPSYRKILVSTSGYMTKVGNVPQAIEWFIAMGYHEGNRGELEYPTTGDWKSNINARLLELDVTLGYLKHQNKPTDTNGEINTTLANTVAQIQDVKAKKLLLAYEKKARFALVEKERVKKQNAQLLKQIQKMNTQSKGKSEKTPKPIVKPKYTSNVKARPSTAGSNKSKKSPTRKPQDIARPKTDQFRRGRTTSSKGTTTVVLAQDTMAGDNTVQLHGNIVVQVNQFYKLRFGFGLATEEVRSIVLVNHSQLSNESTVYLASSLRYAHKKDDQILLIPTKSKQTQHYDLLVFTTNCDVLYNRL</sequence>
<name>A0A1V9Z9H6_9STRA</name>
<dbReference type="InterPro" id="IPR018997">
    <property type="entry name" value="PUB_domain"/>
</dbReference>
<feature type="region of interest" description="Disordered" evidence="2">
    <location>
        <begin position="1"/>
        <end position="20"/>
    </location>
</feature>
<dbReference type="STRING" id="74557.A0A1V9Z9H6"/>
<evidence type="ECO:0000313" key="4">
    <source>
        <dbReference type="EMBL" id="OQR94592.1"/>
    </source>
</evidence>
<dbReference type="OrthoDB" id="414540at2759"/>
<protein>
    <recommendedName>
        <fullName evidence="3">EF-hand domain-containing protein</fullName>
    </recommendedName>
</protein>
<dbReference type="PANTHER" id="PTHR34157">
    <property type="entry name" value="TUZIN"/>
    <property type="match status" value="1"/>
</dbReference>
<proteinExistence type="predicted"/>
<evidence type="ECO:0000256" key="2">
    <source>
        <dbReference type="SAM" id="MobiDB-lite"/>
    </source>
</evidence>
<dbReference type="EMBL" id="JNBS01002176">
    <property type="protein sequence ID" value="OQR94592.1"/>
    <property type="molecule type" value="Genomic_DNA"/>
</dbReference>
<dbReference type="InterPro" id="IPR036339">
    <property type="entry name" value="PUB-like_dom_sf"/>
</dbReference>
<organism evidence="4 5">
    <name type="scientific">Thraustotheca clavata</name>
    <dbReference type="NCBI Taxonomy" id="74557"/>
    <lineage>
        <taxon>Eukaryota</taxon>
        <taxon>Sar</taxon>
        <taxon>Stramenopiles</taxon>
        <taxon>Oomycota</taxon>
        <taxon>Saprolegniomycetes</taxon>
        <taxon>Saprolegniales</taxon>
        <taxon>Achlyaceae</taxon>
        <taxon>Thraustotheca</taxon>
    </lineage>
</organism>
<feature type="region of interest" description="Disordered" evidence="2">
    <location>
        <begin position="391"/>
        <end position="431"/>
    </location>
</feature>
<dbReference type="CDD" id="cd04508">
    <property type="entry name" value="Tudor_SF"/>
    <property type="match status" value="3"/>
</dbReference>
<reference evidence="4 5" key="1">
    <citation type="journal article" date="2014" name="Genome Biol. Evol.">
        <title>The secreted proteins of Achlya hypogyna and Thraustotheca clavata identify the ancestral oomycete secretome and reveal gene acquisitions by horizontal gene transfer.</title>
        <authorList>
            <person name="Misner I."/>
            <person name="Blouin N."/>
            <person name="Leonard G."/>
            <person name="Richards T.A."/>
            <person name="Lane C.E."/>
        </authorList>
    </citation>
    <scope>NUCLEOTIDE SEQUENCE [LARGE SCALE GENOMIC DNA]</scope>
    <source>
        <strain evidence="4 5">ATCC 34112</strain>
    </source>
</reference>
<feature type="compositionally biased region" description="Acidic residues" evidence="2">
    <location>
        <begin position="648"/>
        <end position="657"/>
    </location>
</feature>
<dbReference type="PROSITE" id="PS50222">
    <property type="entry name" value="EF_HAND_2"/>
    <property type="match status" value="1"/>
</dbReference>
<dbReference type="SMART" id="SM00333">
    <property type="entry name" value="TUDOR"/>
    <property type="match status" value="6"/>
</dbReference>
<dbReference type="SMART" id="SM00580">
    <property type="entry name" value="PUG"/>
    <property type="match status" value="3"/>
</dbReference>
<dbReference type="PROSITE" id="PS00018">
    <property type="entry name" value="EF_HAND_1"/>
    <property type="match status" value="1"/>
</dbReference>
<dbReference type="SMART" id="SM00743">
    <property type="entry name" value="Agenet"/>
    <property type="match status" value="5"/>
</dbReference>
<dbReference type="Gene3D" id="2.30.30.140">
    <property type="match status" value="8"/>
</dbReference>
<dbReference type="InterPro" id="IPR018247">
    <property type="entry name" value="EF_Hand_1_Ca_BS"/>
</dbReference>
<dbReference type="InterPro" id="IPR041291">
    <property type="entry name" value="TUDOR_5"/>
</dbReference>
<feature type="region of interest" description="Disordered" evidence="2">
    <location>
        <begin position="593"/>
        <end position="657"/>
    </location>
</feature>
<feature type="compositionally biased region" description="Polar residues" evidence="2">
    <location>
        <begin position="391"/>
        <end position="401"/>
    </location>
</feature>
<feature type="compositionally biased region" description="Basic and acidic residues" evidence="2">
    <location>
        <begin position="1718"/>
        <end position="1731"/>
    </location>
</feature>
<keyword evidence="1" id="KW-0106">Calcium</keyword>
<dbReference type="Proteomes" id="UP000243217">
    <property type="component" value="Unassembled WGS sequence"/>
</dbReference>
<dbReference type="Pfam" id="PF09409">
    <property type="entry name" value="PUB"/>
    <property type="match status" value="2"/>
</dbReference>
<keyword evidence="5" id="KW-1185">Reference proteome</keyword>